<keyword evidence="2" id="KW-1185">Reference proteome</keyword>
<evidence type="ECO:0000313" key="2">
    <source>
        <dbReference type="Proteomes" id="UP000054995"/>
    </source>
</evidence>
<comment type="caution">
    <text evidence="1">The sequence shown here is derived from an EMBL/GenBank/DDBJ whole genome shotgun (WGS) entry which is preliminary data.</text>
</comment>
<protein>
    <submittedName>
        <fullName evidence="1">Uncharacterized protein</fullName>
    </submittedName>
</protein>
<dbReference type="Proteomes" id="UP000054995">
    <property type="component" value="Unassembled WGS sequence"/>
</dbReference>
<dbReference type="OrthoDB" id="10358265at2759"/>
<dbReference type="EMBL" id="JYDT01000152">
    <property type="protein sequence ID" value="KRY83079.1"/>
    <property type="molecule type" value="Genomic_DNA"/>
</dbReference>
<reference evidence="1 2" key="1">
    <citation type="submission" date="2015-01" db="EMBL/GenBank/DDBJ databases">
        <title>Evolution of Trichinella species and genotypes.</title>
        <authorList>
            <person name="Korhonen P.K."/>
            <person name="Edoardo P."/>
            <person name="Giuseppe L.R."/>
            <person name="Gasser R.B."/>
        </authorList>
    </citation>
    <scope>NUCLEOTIDE SEQUENCE [LARGE SCALE GENOMIC DNA]</scope>
    <source>
        <strain evidence="1">ISS470</strain>
    </source>
</reference>
<proteinExistence type="predicted"/>
<dbReference type="AlphaFoldDB" id="A0A0V1FAH7"/>
<evidence type="ECO:0000313" key="1">
    <source>
        <dbReference type="EMBL" id="KRY83079.1"/>
    </source>
</evidence>
<gene>
    <name evidence="1" type="ORF">T4D_6283</name>
</gene>
<organism evidence="1 2">
    <name type="scientific">Trichinella pseudospiralis</name>
    <name type="common">Parasitic roundworm</name>
    <dbReference type="NCBI Taxonomy" id="6337"/>
    <lineage>
        <taxon>Eukaryota</taxon>
        <taxon>Metazoa</taxon>
        <taxon>Ecdysozoa</taxon>
        <taxon>Nematoda</taxon>
        <taxon>Enoplea</taxon>
        <taxon>Dorylaimia</taxon>
        <taxon>Trichinellida</taxon>
        <taxon>Trichinellidae</taxon>
        <taxon>Trichinella</taxon>
    </lineage>
</organism>
<name>A0A0V1FAH7_TRIPS</name>
<accession>A0A0V1FAH7</accession>
<sequence>MLKGEHLKQNSENLIFCENIITEHISCQYPIFMLHCVKLCVSSRRVRANTTASCCPGKKAKHDCKYLQCESVPPLVTRDNSGQKKCGQNSSTSV</sequence>